<evidence type="ECO:0000313" key="2">
    <source>
        <dbReference type="Proteomes" id="UP000015241"/>
    </source>
</evidence>
<keyword evidence="2" id="KW-1185">Reference proteome</keyword>
<proteinExistence type="predicted"/>
<dbReference type="AlphaFoldDB" id="S8DYA0"/>
<dbReference type="Proteomes" id="UP000015241">
    <property type="component" value="Unassembled WGS sequence"/>
</dbReference>
<name>S8DYA0_FOMSC</name>
<protein>
    <submittedName>
        <fullName evidence="1">Uncharacterized protein</fullName>
    </submittedName>
</protein>
<dbReference type="EMBL" id="KE504170">
    <property type="protein sequence ID" value="EPS98021.1"/>
    <property type="molecule type" value="Genomic_DNA"/>
</dbReference>
<sequence length="57" mass="5985">MPHQPAVPPPHDGFAPPYANFGNPDISYGAFHVEYSGSFVPESPFLPLTGSSTLLAG</sequence>
<evidence type="ECO:0000313" key="1">
    <source>
        <dbReference type="EMBL" id="EPS98021.1"/>
    </source>
</evidence>
<gene>
    <name evidence="1" type="ORF">FOMPIDRAFT_1051926</name>
</gene>
<dbReference type="InParanoid" id="S8DYA0"/>
<dbReference type="HOGENOM" id="CLU_2996511_0_0_1"/>
<accession>S8DYA0</accession>
<organism evidence="1 2">
    <name type="scientific">Fomitopsis schrenkii</name>
    <name type="common">Brown rot fungus</name>
    <dbReference type="NCBI Taxonomy" id="2126942"/>
    <lineage>
        <taxon>Eukaryota</taxon>
        <taxon>Fungi</taxon>
        <taxon>Dikarya</taxon>
        <taxon>Basidiomycota</taxon>
        <taxon>Agaricomycotina</taxon>
        <taxon>Agaricomycetes</taxon>
        <taxon>Polyporales</taxon>
        <taxon>Fomitopsis</taxon>
    </lineage>
</organism>
<reference evidence="1 2" key="1">
    <citation type="journal article" date="2012" name="Science">
        <title>The Paleozoic origin of enzymatic lignin decomposition reconstructed from 31 fungal genomes.</title>
        <authorList>
            <person name="Floudas D."/>
            <person name="Binder M."/>
            <person name="Riley R."/>
            <person name="Barry K."/>
            <person name="Blanchette R.A."/>
            <person name="Henrissat B."/>
            <person name="Martinez A.T."/>
            <person name="Otillar R."/>
            <person name="Spatafora J.W."/>
            <person name="Yadav J.S."/>
            <person name="Aerts A."/>
            <person name="Benoit I."/>
            <person name="Boyd A."/>
            <person name="Carlson A."/>
            <person name="Copeland A."/>
            <person name="Coutinho P.M."/>
            <person name="de Vries R.P."/>
            <person name="Ferreira P."/>
            <person name="Findley K."/>
            <person name="Foster B."/>
            <person name="Gaskell J."/>
            <person name="Glotzer D."/>
            <person name="Gorecki P."/>
            <person name="Heitman J."/>
            <person name="Hesse C."/>
            <person name="Hori C."/>
            <person name="Igarashi K."/>
            <person name="Jurgens J.A."/>
            <person name="Kallen N."/>
            <person name="Kersten P."/>
            <person name="Kohler A."/>
            <person name="Kuees U."/>
            <person name="Kumar T.K.A."/>
            <person name="Kuo A."/>
            <person name="LaButti K."/>
            <person name="Larrondo L.F."/>
            <person name="Lindquist E."/>
            <person name="Ling A."/>
            <person name="Lombard V."/>
            <person name="Lucas S."/>
            <person name="Lundell T."/>
            <person name="Martin R."/>
            <person name="McLaughlin D.J."/>
            <person name="Morgenstern I."/>
            <person name="Morin E."/>
            <person name="Murat C."/>
            <person name="Nagy L.G."/>
            <person name="Nolan M."/>
            <person name="Ohm R.A."/>
            <person name="Patyshakuliyeva A."/>
            <person name="Rokas A."/>
            <person name="Ruiz-Duenas F.J."/>
            <person name="Sabat G."/>
            <person name="Salamov A."/>
            <person name="Samejima M."/>
            <person name="Schmutz J."/>
            <person name="Slot J.C."/>
            <person name="St John F."/>
            <person name="Stenlid J."/>
            <person name="Sun H."/>
            <person name="Sun S."/>
            <person name="Syed K."/>
            <person name="Tsang A."/>
            <person name="Wiebenga A."/>
            <person name="Young D."/>
            <person name="Pisabarro A."/>
            <person name="Eastwood D.C."/>
            <person name="Martin F."/>
            <person name="Cullen D."/>
            <person name="Grigoriev I.V."/>
            <person name="Hibbett D.S."/>
        </authorList>
    </citation>
    <scope>NUCLEOTIDE SEQUENCE</scope>
    <source>
        <strain evidence="2">FP-58527</strain>
    </source>
</reference>